<feature type="transmembrane region" description="Helical" evidence="1">
    <location>
        <begin position="46"/>
        <end position="71"/>
    </location>
</feature>
<comment type="caution">
    <text evidence="2">The sequence shown here is derived from an EMBL/GenBank/DDBJ whole genome shotgun (WGS) entry which is preliminary data.</text>
</comment>
<keyword evidence="1" id="KW-0472">Membrane</keyword>
<evidence type="ECO:0000313" key="3">
    <source>
        <dbReference type="Proteomes" id="UP001468798"/>
    </source>
</evidence>
<accession>A0ABU9NKR1</accession>
<keyword evidence="3" id="KW-1185">Reference proteome</keyword>
<keyword evidence="1" id="KW-0812">Transmembrane</keyword>
<feature type="transmembrane region" description="Helical" evidence="1">
    <location>
        <begin position="12"/>
        <end position="34"/>
    </location>
</feature>
<sequence>MKKIFYPRILFPTIKFIFAISSLTMLVYVILKIFEKSMSSLKTSVLFSAFFFIFFIGYFTFHLLYFFCFYFKYVVIKKNTISIFELKNFKITKADFDDVLGYSKSEVYFGKYTWKSKSIIIYYKSGKVSEITSSFVSNVQLLEKELNTRKVKNMGFEYYNTGWFYRKYMFAKK</sequence>
<protein>
    <recommendedName>
        <fullName evidence="4">PH domain-containing protein</fullName>
    </recommendedName>
</protein>
<keyword evidence="1" id="KW-1133">Transmembrane helix</keyword>
<evidence type="ECO:0008006" key="4">
    <source>
        <dbReference type="Google" id="ProtNLM"/>
    </source>
</evidence>
<dbReference type="EMBL" id="JBCGDP010000003">
    <property type="protein sequence ID" value="MEM0575817.1"/>
    <property type="molecule type" value="Genomic_DNA"/>
</dbReference>
<evidence type="ECO:0000256" key="1">
    <source>
        <dbReference type="SAM" id="Phobius"/>
    </source>
</evidence>
<dbReference type="RefSeq" id="WP_342690885.1">
    <property type="nucleotide sequence ID" value="NZ_JBCGDP010000003.1"/>
</dbReference>
<proteinExistence type="predicted"/>
<name>A0ABU9NKR1_9FLAO</name>
<evidence type="ECO:0000313" key="2">
    <source>
        <dbReference type="EMBL" id="MEM0575817.1"/>
    </source>
</evidence>
<dbReference type="Proteomes" id="UP001468798">
    <property type="component" value="Unassembled WGS sequence"/>
</dbReference>
<organism evidence="2 3">
    <name type="scientific">Flavobacterium polysaccharolyticum</name>
    <dbReference type="NCBI Taxonomy" id="3133148"/>
    <lineage>
        <taxon>Bacteria</taxon>
        <taxon>Pseudomonadati</taxon>
        <taxon>Bacteroidota</taxon>
        <taxon>Flavobacteriia</taxon>
        <taxon>Flavobacteriales</taxon>
        <taxon>Flavobacteriaceae</taxon>
        <taxon>Flavobacterium</taxon>
    </lineage>
</organism>
<reference evidence="2 3" key="1">
    <citation type="submission" date="2024-03" db="EMBL/GenBank/DDBJ databases">
        <title>Two novel species of the genus Flavobacterium exhibiting potentially degradation of complex polysaccharides.</title>
        <authorList>
            <person name="Lian X."/>
        </authorList>
    </citation>
    <scope>NUCLEOTIDE SEQUENCE [LARGE SCALE GENOMIC DNA]</scope>
    <source>
        <strain evidence="2 3">N6</strain>
    </source>
</reference>
<gene>
    <name evidence="2" type="ORF">WFZ86_04855</name>
</gene>